<gene>
    <name evidence="1" type="ORF">METZ01_LOCUS480596</name>
</gene>
<protein>
    <submittedName>
        <fullName evidence="1">Uncharacterized protein</fullName>
    </submittedName>
</protein>
<proteinExistence type="predicted"/>
<accession>A0A383C694</accession>
<sequence>MQQLNIAIPRLILQRHTSASGPPARLHPNLLETKL</sequence>
<dbReference type="AlphaFoldDB" id="A0A383C694"/>
<organism evidence="1">
    <name type="scientific">marine metagenome</name>
    <dbReference type="NCBI Taxonomy" id="408172"/>
    <lineage>
        <taxon>unclassified sequences</taxon>
        <taxon>metagenomes</taxon>
        <taxon>ecological metagenomes</taxon>
    </lineage>
</organism>
<reference evidence="1" key="1">
    <citation type="submission" date="2018-05" db="EMBL/GenBank/DDBJ databases">
        <authorList>
            <person name="Lanie J.A."/>
            <person name="Ng W.-L."/>
            <person name="Kazmierczak K.M."/>
            <person name="Andrzejewski T.M."/>
            <person name="Davidsen T.M."/>
            <person name="Wayne K.J."/>
            <person name="Tettelin H."/>
            <person name="Glass J.I."/>
            <person name="Rusch D."/>
            <person name="Podicherti R."/>
            <person name="Tsui H.-C.T."/>
            <person name="Winkler M.E."/>
        </authorList>
    </citation>
    <scope>NUCLEOTIDE SEQUENCE</scope>
</reference>
<name>A0A383C694_9ZZZZ</name>
<evidence type="ECO:0000313" key="1">
    <source>
        <dbReference type="EMBL" id="SVE27742.1"/>
    </source>
</evidence>
<dbReference type="EMBL" id="UINC01206217">
    <property type="protein sequence ID" value="SVE27742.1"/>
    <property type="molecule type" value="Genomic_DNA"/>
</dbReference>